<gene>
    <name evidence="2" type="ORF">OS493_003603</name>
</gene>
<evidence type="ECO:0000313" key="3">
    <source>
        <dbReference type="Proteomes" id="UP001163046"/>
    </source>
</evidence>
<organism evidence="2 3">
    <name type="scientific">Desmophyllum pertusum</name>
    <dbReference type="NCBI Taxonomy" id="174260"/>
    <lineage>
        <taxon>Eukaryota</taxon>
        <taxon>Metazoa</taxon>
        <taxon>Cnidaria</taxon>
        <taxon>Anthozoa</taxon>
        <taxon>Hexacorallia</taxon>
        <taxon>Scleractinia</taxon>
        <taxon>Caryophylliina</taxon>
        <taxon>Caryophylliidae</taxon>
        <taxon>Desmophyllum</taxon>
    </lineage>
</organism>
<evidence type="ECO:0000256" key="1">
    <source>
        <dbReference type="SAM" id="MobiDB-lite"/>
    </source>
</evidence>
<dbReference type="Proteomes" id="UP001163046">
    <property type="component" value="Unassembled WGS sequence"/>
</dbReference>
<name>A0A9X0A6Y1_9CNID</name>
<protein>
    <submittedName>
        <fullName evidence="2">Uncharacterized protein</fullName>
    </submittedName>
</protein>
<accession>A0A9X0A6Y1</accession>
<feature type="region of interest" description="Disordered" evidence="1">
    <location>
        <begin position="93"/>
        <end position="114"/>
    </location>
</feature>
<comment type="caution">
    <text evidence="2">The sequence shown here is derived from an EMBL/GenBank/DDBJ whole genome shotgun (WGS) entry which is preliminary data.</text>
</comment>
<dbReference type="EMBL" id="MU825397">
    <property type="protein sequence ID" value="KAJ7393934.1"/>
    <property type="molecule type" value="Genomic_DNA"/>
</dbReference>
<feature type="compositionally biased region" description="Polar residues" evidence="1">
    <location>
        <begin position="97"/>
        <end position="114"/>
    </location>
</feature>
<reference evidence="2" key="1">
    <citation type="submission" date="2023-01" db="EMBL/GenBank/DDBJ databases">
        <title>Genome assembly of the deep-sea coral Lophelia pertusa.</title>
        <authorList>
            <person name="Herrera S."/>
            <person name="Cordes E."/>
        </authorList>
    </citation>
    <scope>NUCLEOTIDE SEQUENCE</scope>
    <source>
        <strain evidence="2">USNM1676648</strain>
        <tissue evidence="2">Polyp</tissue>
    </source>
</reference>
<dbReference type="AlphaFoldDB" id="A0A9X0A6Y1"/>
<sequence length="114" mass="12333">MDDAEESPGDTGVESFSLEDDQSNEPESNGNQRTSTPTKNITCSEDELVITDGQLLKQGNVLSPVLNSGAETTTPIHDQQSSSYDQTFLSLREHSTQENSGDESQSLYTSALSM</sequence>
<evidence type="ECO:0000313" key="2">
    <source>
        <dbReference type="EMBL" id="KAJ7393934.1"/>
    </source>
</evidence>
<keyword evidence="3" id="KW-1185">Reference proteome</keyword>
<feature type="region of interest" description="Disordered" evidence="1">
    <location>
        <begin position="1"/>
        <end position="43"/>
    </location>
</feature>
<feature type="compositionally biased region" description="Polar residues" evidence="1">
    <location>
        <begin position="25"/>
        <end position="43"/>
    </location>
</feature>
<proteinExistence type="predicted"/>